<dbReference type="InterPro" id="IPR050814">
    <property type="entry name" value="Myo-inositol_Transporter"/>
</dbReference>
<keyword evidence="4 7" id="KW-0812">Transmembrane</keyword>
<sequence length="323" mass="34848">MRFVDELRAAPRLGVLVGVAAASVGVIYGYDLSNIAGALLFITDEFGLTTHQQELLTTAVVIGEIAGAIGGGMLADRIGRKRSMVLVAATYGAFALLSAFSTALPMLVAARLALGITIGISVVVVPVFVAEAAPVRVRGALLVAYQMATVIGIVIGYLAAYLLAGSHSWRWMLGLAAIPAVFTTALLIGLPDTARWYVMKGRIEQARRVLLRVDPSADIETELAEIQRGLSEESRGALREMLRRPYLRATVFVVGLGFFIQITGRTPSSTTVRDCSRRWVSTAISHCSYCRHWCRSRRWPRCSSHCCWSTGSVGGRSCCPASR</sequence>
<evidence type="ECO:0000313" key="9">
    <source>
        <dbReference type="EMBL" id="QIS12564.1"/>
    </source>
</evidence>
<feature type="transmembrane region" description="Helical" evidence="7">
    <location>
        <begin position="84"/>
        <end position="104"/>
    </location>
</feature>
<evidence type="ECO:0000259" key="8">
    <source>
        <dbReference type="PROSITE" id="PS50850"/>
    </source>
</evidence>
<dbReference type="SUPFAM" id="SSF103473">
    <property type="entry name" value="MFS general substrate transporter"/>
    <property type="match status" value="1"/>
</dbReference>
<evidence type="ECO:0000256" key="5">
    <source>
        <dbReference type="ARBA" id="ARBA00022989"/>
    </source>
</evidence>
<feature type="transmembrane region" description="Helical" evidence="7">
    <location>
        <begin position="142"/>
        <end position="163"/>
    </location>
</feature>
<dbReference type="EMBL" id="CP046172">
    <property type="protein sequence ID" value="QIS12564.1"/>
    <property type="molecule type" value="Genomic_DNA"/>
</dbReference>
<dbReference type="PROSITE" id="PS50850">
    <property type="entry name" value="MFS"/>
    <property type="match status" value="1"/>
</dbReference>
<reference evidence="9 10" key="1">
    <citation type="journal article" date="2019" name="ACS Chem. Biol.">
        <title>Identification and Mobilization of a Cryptic Antibiotic Biosynthesis Gene Locus from a Human-Pathogenic Nocardia Isolate.</title>
        <authorList>
            <person name="Herisse M."/>
            <person name="Ishida K."/>
            <person name="Porter J.L."/>
            <person name="Howden B."/>
            <person name="Hertweck C."/>
            <person name="Stinear T.P."/>
            <person name="Pidot S.J."/>
        </authorList>
    </citation>
    <scope>NUCLEOTIDE SEQUENCE [LARGE SCALE GENOMIC DNA]</scope>
    <source>
        <strain evidence="9 10">AUSMDU00012717</strain>
    </source>
</reference>
<proteinExistence type="inferred from homology"/>
<dbReference type="InterPro" id="IPR005829">
    <property type="entry name" value="Sugar_transporter_CS"/>
</dbReference>
<evidence type="ECO:0000256" key="1">
    <source>
        <dbReference type="ARBA" id="ARBA00004651"/>
    </source>
</evidence>
<keyword evidence="6 7" id="KW-0472">Membrane</keyword>
<keyword evidence="3" id="KW-0813">Transport</keyword>
<feature type="domain" description="Major facilitator superfamily (MFS) profile" evidence="8">
    <location>
        <begin position="17"/>
        <end position="323"/>
    </location>
</feature>
<feature type="transmembrane region" description="Helical" evidence="7">
    <location>
        <begin position="12"/>
        <end position="30"/>
    </location>
</feature>
<evidence type="ECO:0000256" key="6">
    <source>
        <dbReference type="ARBA" id="ARBA00023136"/>
    </source>
</evidence>
<dbReference type="Proteomes" id="UP000503540">
    <property type="component" value="Chromosome"/>
</dbReference>
<dbReference type="Pfam" id="PF00083">
    <property type="entry name" value="Sugar_tr"/>
    <property type="match status" value="1"/>
</dbReference>
<evidence type="ECO:0000256" key="7">
    <source>
        <dbReference type="SAM" id="Phobius"/>
    </source>
</evidence>
<dbReference type="KEGG" id="nah:F5544_23530"/>
<dbReference type="PANTHER" id="PTHR48020">
    <property type="entry name" value="PROTON MYO-INOSITOL COTRANSPORTER"/>
    <property type="match status" value="1"/>
</dbReference>
<dbReference type="AlphaFoldDB" id="A0A6G9YHA1"/>
<feature type="transmembrane region" description="Helical" evidence="7">
    <location>
        <begin position="110"/>
        <end position="130"/>
    </location>
</feature>
<evidence type="ECO:0000256" key="4">
    <source>
        <dbReference type="ARBA" id="ARBA00022692"/>
    </source>
</evidence>
<gene>
    <name evidence="9" type="ORF">F5544_23530</name>
</gene>
<evidence type="ECO:0000256" key="3">
    <source>
        <dbReference type="ARBA" id="ARBA00022448"/>
    </source>
</evidence>
<organism evidence="9 10">
    <name type="scientific">Nocardia arthritidis</name>
    <dbReference type="NCBI Taxonomy" id="228602"/>
    <lineage>
        <taxon>Bacteria</taxon>
        <taxon>Bacillati</taxon>
        <taxon>Actinomycetota</taxon>
        <taxon>Actinomycetes</taxon>
        <taxon>Mycobacteriales</taxon>
        <taxon>Nocardiaceae</taxon>
        <taxon>Nocardia</taxon>
    </lineage>
</organism>
<feature type="transmembrane region" description="Helical" evidence="7">
    <location>
        <begin position="169"/>
        <end position="190"/>
    </location>
</feature>
<comment type="subcellular location">
    <subcellularLocation>
        <location evidence="1">Cell membrane</location>
        <topology evidence="1">Multi-pass membrane protein</topology>
    </subcellularLocation>
</comment>
<dbReference type="InterPro" id="IPR036259">
    <property type="entry name" value="MFS_trans_sf"/>
</dbReference>
<keyword evidence="5 7" id="KW-1133">Transmembrane helix</keyword>
<protein>
    <submittedName>
        <fullName evidence="9">MFS transporter</fullName>
    </submittedName>
</protein>
<dbReference type="InterPro" id="IPR020846">
    <property type="entry name" value="MFS_dom"/>
</dbReference>
<feature type="transmembrane region" description="Helical" evidence="7">
    <location>
        <begin position="245"/>
        <end position="264"/>
    </location>
</feature>
<dbReference type="InterPro" id="IPR005828">
    <property type="entry name" value="MFS_sugar_transport-like"/>
</dbReference>
<accession>A0A6G9YHA1</accession>
<name>A0A6G9YHA1_9NOCA</name>
<evidence type="ECO:0000256" key="2">
    <source>
        <dbReference type="ARBA" id="ARBA00010992"/>
    </source>
</evidence>
<dbReference type="PROSITE" id="PS00216">
    <property type="entry name" value="SUGAR_TRANSPORT_1"/>
    <property type="match status" value="1"/>
</dbReference>
<dbReference type="Gene3D" id="1.20.1250.20">
    <property type="entry name" value="MFS general substrate transporter like domains"/>
    <property type="match status" value="1"/>
</dbReference>
<dbReference type="PANTHER" id="PTHR48020:SF12">
    <property type="entry name" value="PROTON MYO-INOSITOL COTRANSPORTER"/>
    <property type="match status" value="1"/>
</dbReference>
<evidence type="ECO:0000313" key="10">
    <source>
        <dbReference type="Proteomes" id="UP000503540"/>
    </source>
</evidence>
<dbReference type="GO" id="GO:0005886">
    <property type="term" value="C:plasma membrane"/>
    <property type="evidence" value="ECO:0007669"/>
    <property type="project" value="UniProtKB-SubCell"/>
</dbReference>
<comment type="similarity">
    <text evidence="2">Belongs to the major facilitator superfamily. Sugar transporter (TC 2.A.1.1) family.</text>
</comment>
<feature type="transmembrane region" description="Helical" evidence="7">
    <location>
        <begin position="55"/>
        <end position="75"/>
    </location>
</feature>
<keyword evidence="10" id="KW-1185">Reference proteome</keyword>
<dbReference type="GO" id="GO:0022857">
    <property type="term" value="F:transmembrane transporter activity"/>
    <property type="evidence" value="ECO:0007669"/>
    <property type="project" value="InterPro"/>
</dbReference>